<dbReference type="Gene3D" id="2.170.130.10">
    <property type="entry name" value="TonB-dependent receptor, plug domain"/>
    <property type="match status" value="1"/>
</dbReference>
<dbReference type="InterPro" id="IPR036942">
    <property type="entry name" value="Beta-barrel_TonB_sf"/>
</dbReference>
<comment type="subcellular location">
    <subcellularLocation>
        <location evidence="1 4">Cell outer membrane</location>
    </subcellularLocation>
</comment>
<dbReference type="SUPFAM" id="SSF56935">
    <property type="entry name" value="Porins"/>
    <property type="match status" value="1"/>
</dbReference>
<evidence type="ECO:0000313" key="10">
    <source>
        <dbReference type="Proteomes" id="UP000249393"/>
    </source>
</evidence>
<feature type="region of interest" description="Disordered" evidence="5">
    <location>
        <begin position="28"/>
        <end position="57"/>
    </location>
</feature>
<dbReference type="InterPro" id="IPR012910">
    <property type="entry name" value="Plug_dom"/>
</dbReference>
<keyword evidence="4" id="KW-0798">TonB box</keyword>
<evidence type="ECO:0000256" key="2">
    <source>
        <dbReference type="ARBA" id="ARBA00023136"/>
    </source>
</evidence>
<keyword evidence="9" id="KW-0675">Receptor</keyword>
<accession>A0A2W5V615</accession>
<organism evidence="9 10">
    <name type="scientific">Caulobacter segnis</name>
    <dbReference type="NCBI Taxonomy" id="88688"/>
    <lineage>
        <taxon>Bacteria</taxon>
        <taxon>Pseudomonadati</taxon>
        <taxon>Pseudomonadota</taxon>
        <taxon>Alphaproteobacteria</taxon>
        <taxon>Caulobacterales</taxon>
        <taxon>Caulobacteraceae</taxon>
        <taxon>Caulobacter</taxon>
    </lineage>
</organism>
<feature type="signal peptide" evidence="6">
    <location>
        <begin position="1"/>
        <end position="24"/>
    </location>
</feature>
<dbReference type="Pfam" id="PF07715">
    <property type="entry name" value="Plug"/>
    <property type="match status" value="1"/>
</dbReference>
<dbReference type="InterPro" id="IPR037066">
    <property type="entry name" value="Plug_dom_sf"/>
</dbReference>
<comment type="caution">
    <text evidence="9">The sequence shown here is derived from an EMBL/GenBank/DDBJ whole genome shotgun (WGS) entry which is preliminary data.</text>
</comment>
<gene>
    <name evidence="9" type="ORF">DI526_07605</name>
</gene>
<comment type="similarity">
    <text evidence="4">Belongs to the TonB-dependent receptor family.</text>
</comment>
<dbReference type="Gene3D" id="2.40.170.20">
    <property type="entry name" value="TonB-dependent receptor, beta-barrel domain"/>
    <property type="match status" value="1"/>
</dbReference>
<evidence type="ECO:0000313" key="9">
    <source>
        <dbReference type="EMBL" id="PZR35270.1"/>
    </source>
</evidence>
<evidence type="ECO:0000256" key="6">
    <source>
        <dbReference type="SAM" id="SignalP"/>
    </source>
</evidence>
<evidence type="ECO:0000256" key="5">
    <source>
        <dbReference type="SAM" id="MobiDB-lite"/>
    </source>
</evidence>
<dbReference type="Pfam" id="PF00593">
    <property type="entry name" value="TonB_dep_Rec_b-barrel"/>
    <property type="match status" value="1"/>
</dbReference>
<dbReference type="AlphaFoldDB" id="A0A2W5V615"/>
<sequence length="705" mass="76945">MMTKTALLATAATVLLAIGGSVQAAETPLTSETGKPGDQAAAVAPVPTGPTSQAPMDDATQKGVLVFTPDFFAANRPNTAQDMVNRVPGFTIQDGSGTRGFEGAVGNVLINGNRPASKNDTGSNVLNRTPANRVERIELIRGGAPGVDMQGYSVVVNVVLKKGVSHQQIATWNAALFDHGGHDVYGGSYQFTATNGDRSWGVTLSDGIGTSDSNGPGRNVRHDGTGKLIRDEAFSNDGWGGGRSIRGNWSGPLAGGKLEATGRFGRNDWHEWSELTSPTSLRRSAYAEESHSGELGLTYTRPLAPKWALETRLIHSFENFDNAETSDQTLNGTTSDQQRFVADGDSSESIFRALLRHDVSSALTLEAGGEGAYNMLDVTQAYSVGGVGVPLPSASVKVEELRGEAFSKATWRVNPKLTLEGGLRLETSTIKQSGDADNKKSFFYAKPRFLATWTPMADNQVRVRFERELGQLNFNDFAASSDLDDETVYGGNVELKPEQRWISEVTYERRFWGQGVVSIGYRHDEIIGVIDRLPLPDGLSAVGNIGDGTLDRLSLNIVVPTDKLGVKGGRFTFKNDWNKTHVTDPTTGLGRRISKVRPTQANIGFQQDIVSWKTQWGITWLPLLGQGVYDVDQTNVWRGSRYYEAFAEYKPTPTLAIRAQVTIWDDFTIRRTVFANRGRDRAIAFVEDRTIDPRTMVNLRVRKTF</sequence>
<feature type="domain" description="TonB-dependent receptor plug" evidence="8">
    <location>
        <begin position="61"/>
        <end position="144"/>
    </location>
</feature>
<evidence type="ECO:0000256" key="3">
    <source>
        <dbReference type="ARBA" id="ARBA00023237"/>
    </source>
</evidence>
<dbReference type="InterPro" id="IPR000531">
    <property type="entry name" value="Beta-barrel_TonB"/>
</dbReference>
<feature type="domain" description="TonB-dependent receptor-like beta-barrel" evidence="7">
    <location>
        <begin position="240"/>
        <end position="652"/>
    </location>
</feature>
<reference evidence="9 10" key="1">
    <citation type="submission" date="2017-08" db="EMBL/GenBank/DDBJ databases">
        <title>Infants hospitalized years apart are colonized by the same room-sourced microbial strains.</title>
        <authorList>
            <person name="Brooks B."/>
            <person name="Olm M.R."/>
            <person name="Firek B.A."/>
            <person name="Baker R."/>
            <person name="Thomas B.C."/>
            <person name="Morowitz M.J."/>
            <person name="Banfield J.F."/>
        </authorList>
    </citation>
    <scope>NUCLEOTIDE SEQUENCE [LARGE SCALE GENOMIC DNA]</scope>
    <source>
        <strain evidence="9">S2_003_000_R2_4</strain>
    </source>
</reference>
<proteinExistence type="inferred from homology"/>
<evidence type="ECO:0000256" key="4">
    <source>
        <dbReference type="RuleBase" id="RU003357"/>
    </source>
</evidence>
<dbReference type="RefSeq" id="WP_304276236.1">
    <property type="nucleotide sequence ID" value="NZ_QFQZ01000017.1"/>
</dbReference>
<name>A0A2W5V615_9CAUL</name>
<evidence type="ECO:0000259" key="7">
    <source>
        <dbReference type="Pfam" id="PF00593"/>
    </source>
</evidence>
<dbReference type="EMBL" id="QFQZ01000017">
    <property type="protein sequence ID" value="PZR35270.1"/>
    <property type="molecule type" value="Genomic_DNA"/>
</dbReference>
<keyword evidence="2 4" id="KW-0472">Membrane</keyword>
<dbReference type="GO" id="GO:0009279">
    <property type="term" value="C:cell outer membrane"/>
    <property type="evidence" value="ECO:0007669"/>
    <property type="project" value="UniProtKB-SubCell"/>
</dbReference>
<dbReference type="Proteomes" id="UP000249393">
    <property type="component" value="Unassembled WGS sequence"/>
</dbReference>
<keyword evidence="6" id="KW-0732">Signal</keyword>
<evidence type="ECO:0000259" key="8">
    <source>
        <dbReference type="Pfam" id="PF07715"/>
    </source>
</evidence>
<evidence type="ECO:0000256" key="1">
    <source>
        <dbReference type="ARBA" id="ARBA00004442"/>
    </source>
</evidence>
<keyword evidence="3" id="KW-0998">Cell outer membrane</keyword>
<feature type="chain" id="PRO_5016116114" evidence="6">
    <location>
        <begin position="25"/>
        <end position="705"/>
    </location>
</feature>
<protein>
    <submittedName>
        <fullName evidence="9">TonB-dependent receptor</fullName>
    </submittedName>
</protein>